<protein>
    <submittedName>
        <fullName evidence="3">Unannotated protein</fullName>
    </submittedName>
</protein>
<dbReference type="AlphaFoldDB" id="A0A6J6CSC0"/>
<dbReference type="Pfam" id="PF04235">
    <property type="entry name" value="DUF418"/>
    <property type="match status" value="1"/>
</dbReference>
<feature type="domain" description="DUF418" evidence="2">
    <location>
        <begin position="2"/>
        <end position="54"/>
    </location>
</feature>
<gene>
    <name evidence="3" type="ORF">UFOPK1591_00258</name>
</gene>
<dbReference type="EMBL" id="CAEZTD010000011">
    <property type="protein sequence ID" value="CAB4554115.1"/>
    <property type="molecule type" value="Genomic_DNA"/>
</dbReference>
<keyword evidence="1" id="KW-0472">Membrane</keyword>
<organism evidence="3">
    <name type="scientific">freshwater metagenome</name>
    <dbReference type="NCBI Taxonomy" id="449393"/>
    <lineage>
        <taxon>unclassified sequences</taxon>
        <taxon>metagenomes</taxon>
        <taxon>ecological metagenomes</taxon>
    </lineage>
</organism>
<evidence type="ECO:0000313" key="3">
    <source>
        <dbReference type="EMBL" id="CAB4554115.1"/>
    </source>
</evidence>
<evidence type="ECO:0000256" key="1">
    <source>
        <dbReference type="SAM" id="Phobius"/>
    </source>
</evidence>
<evidence type="ECO:0000259" key="2">
    <source>
        <dbReference type="Pfam" id="PF04235"/>
    </source>
</evidence>
<dbReference type="InterPro" id="IPR007349">
    <property type="entry name" value="DUF418"/>
</dbReference>
<reference evidence="3" key="1">
    <citation type="submission" date="2020-05" db="EMBL/GenBank/DDBJ databases">
        <authorList>
            <person name="Chiriac C."/>
            <person name="Salcher M."/>
            <person name="Ghai R."/>
            <person name="Kavagutti S V."/>
        </authorList>
    </citation>
    <scope>NUCLEOTIDE SEQUENCE</scope>
</reference>
<accession>A0A6J6CSC0</accession>
<feature type="transmembrane region" description="Helical" evidence="1">
    <location>
        <begin position="20"/>
        <end position="42"/>
    </location>
</feature>
<keyword evidence="1" id="KW-1133">Transmembrane helix</keyword>
<name>A0A6J6CSC0_9ZZZZ</name>
<proteinExistence type="predicted"/>
<keyword evidence="1" id="KW-0812">Transmembrane</keyword>
<sequence length="65" mass="6944">MIFAVLFSGWGFGLFAQLDVLPVALIAAATWLALAVLAYVAAKVGRKGPMETVLTGFSKLFVRTK</sequence>